<proteinExistence type="predicted"/>
<reference evidence="1 2" key="1">
    <citation type="submission" date="2022-01" db="EMBL/GenBank/DDBJ databases">
        <title>Collection of gut derived symbiotic bacterial strains cultured from healthy donors.</title>
        <authorList>
            <person name="Lin H."/>
            <person name="Kohout C."/>
            <person name="Waligurski E."/>
            <person name="Pamer E.G."/>
        </authorList>
    </citation>
    <scope>NUCLEOTIDE SEQUENCE [LARGE SCALE GENOMIC DNA]</scope>
    <source>
        <strain evidence="1 2">DFI.3.7</strain>
    </source>
</reference>
<name>A0ABS9MEY3_9FIRM</name>
<dbReference type="Proteomes" id="UP001200313">
    <property type="component" value="Unassembled WGS sequence"/>
</dbReference>
<protein>
    <recommendedName>
        <fullName evidence="3">4Fe-4S ferredoxin-type domain-containing protein</fullName>
    </recommendedName>
</protein>
<sequence length="99" mass="10973">MKAYGKSWGYNVYDCRYCLYRKGKLKGCVYPDGCCCPVPQKPARRNGIEQVYDAAADNAAPVSECEGCPYGRAAPCIGWCTKEVMRAAGLPKERDRSHV</sequence>
<comment type="caution">
    <text evidence="1">The sequence shown here is derived from an EMBL/GenBank/DDBJ whole genome shotgun (WGS) entry which is preliminary data.</text>
</comment>
<organism evidence="1 2">
    <name type="scientific">Intestinimonas massiliensis</name>
    <name type="common">ex Afouda et al. 2020</name>
    <dbReference type="NCBI Taxonomy" id="1673721"/>
    <lineage>
        <taxon>Bacteria</taxon>
        <taxon>Bacillati</taxon>
        <taxon>Bacillota</taxon>
        <taxon>Clostridia</taxon>
        <taxon>Eubacteriales</taxon>
        <taxon>Intestinimonas</taxon>
    </lineage>
</organism>
<accession>A0ABS9MEY3</accession>
<dbReference type="EMBL" id="JAKNJB010000058">
    <property type="protein sequence ID" value="MCG4529060.1"/>
    <property type="molecule type" value="Genomic_DNA"/>
</dbReference>
<gene>
    <name evidence="1" type="ORF">L0P79_18660</name>
</gene>
<evidence type="ECO:0008006" key="3">
    <source>
        <dbReference type="Google" id="ProtNLM"/>
    </source>
</evidence>
<evidence type="ECO:0000313" key="2">
    <source>
        <dbReference type="Proteomes" id="UP001200313"/>
    </source>
</evidence>
<keyword evidence="2" id="KW-1185">Reference proteome</keyword>
<dbReference type="RefSeq" id="WP_238075276.1">
    <property type="nucleotide sequence ID" value="NZ_JAKNJB010000058.1"/>
</dbReference>
<evidence type="ECO:0000313" key="1">
    <source>
        <dbReference type="EMBL" id="MCG4529060.1"/>
    </source>
</evidence>